<dbReference type="EMBL" id="CP017557">
    <property type="protein sequence ID" value="AOW05130.1"/>
    <property type="molecule type" value="Genomic_DNA"/>
</dbReference>
<evidence type="ECO:0000313" key="1">
    <source>
        <dbReference type="EMBL" id="AOW05130.1"/>
    </source>
</evidence>
<dbReference type="RefSeq" id="XP_068139040.1">
    <property type="nucleotide sequence ID" value="XM_068282939.1"/>
</dbReference>
<dbReference type="Proteomes" id="UP000182444">
    <property type="component" value="Chromosome 1E"/>
</dbReference>
<proteinExistence type="predicted"/>
<protein>
    <submittedName>
        <fullName evidence="1">Uncharacterized protein</fullName>
    </submittedName>
</protein>
<gene>
    <name evidence="1" type="ORF">YALI1_E10339g</name>
</gene>
<name>A0A1D8NHM1_YARLL</name>
<sequence>MLFFHSTEVPCTCQTCLWAESKTSVDAATTFGLPRSHSPEVKMKPMDLEQQTHGPLALYLCSWHHSGKIDNVRQCPYVDLFG</sequence>
<accession>A0A1D8NHM1</accession>
<reference evidence="1 2" key="1">
    <citation type="journal article" date="2016" name="PLoS ONE">
        <title>Sequence Assembly of Yarrowia lipolytica Strain W29/CLIB89 Shows Transposable Element Diversity.</title>
        <authorList>
            <person name="Magnan C."/>
            <person name="Yu J."/>
            <person name="Chang I."/>
            <person name="Jahn E."/>
            <person name="Kanomata Y."/>
            <person name="Wu J."/>
            <person name="Zeller M."/>
            <person name="Oakes M."/>
            <person name="Baldi P."/>
            <person name="Sandmeyer S."/>
        </authorList>
    </citation>
    <scope>NUCLEOTIDE SEQUENCE [LARGE SCALE GENOMIC DNA]</scope>
    <source>
        <strain evidence="2">CLIB89(W29)</strain>
    </source>
</reference>
<dbReference type="VEuPathDB" id="FungiDB:YALI1_E10339g"/>
<dbReference type="AlphaFoldDB" id="A0A1D8NHM1"/>
<evidence type="ECO:0000313" key="2">
    <source>
        <dbReference type="Proteomes" id="UP000182444"/>
    </source>
</evidence>
<dbReference type="GeneID" id="94583549"/>
<organism evidence="1 2">
    <name type="scientific">Yarrowia lipolytica</name>
    <name type="common">Candida lipolytica</name>
    <dbReference type="NCBI Taxonomy" id="4952"/>
    <lineage>
        <taxon>Eukaryota</taxon>
        <taxon>Fungi</taxon>
        <taxon>Dikarya</taxon>
        <taxon>Ascomycota</taxon>
        <taxon>Saccharomycotina</taxon>
        <taxon>Dipodascomycetes</taxon>
        <taxon>Dipodascales</taxon>
        <taxon>Dipodascales incertae sedis</taxon>
        <taxon>Yarrowia</taxon>
    </lineage>
</organism>